<accession>A0A229SJR6</accession>
<proteinExistence type="predicted"/>
<dbReference type="RefSeq" id="WP_093954481.1">
    <property type="nucleotide sequence ID" value="NZ_NMUL01000093.1"/>
</dbReference>
<dbReference type="EMBL" id="NMUL01000093">
    <property type="protein sequence ID" value="OXM59152.1"/>
    <property type="molecule type" value="Genomic_DNA"/>
</dbReference>
<organism evidence="1 2">
    <name type="scientific">Amycolatopsis vastitatis</name>
    <dbReference type="NCBI Taxonomy" id="1905142"/>
    <lineage>
        <taxon>Bacteria</taxon>
        <taxon>Bacillati</taxon>
        <taxon>Actinomycetota</taxon>
        <taxon>Actinomycetes</taxon>
        <taxon>Pseudonocardiales</taxon>
        <taxon>Pseudonocardiaceae</taxon>
        <taxon>Amycolatopsis</taxon>
    </lineage>
</organism>
<evidence type="ECO:0000313" key="1">
    <source>
        <dbReference type="EMBL" id="OXM59152.1"/>
    </source>
</evidence>
<evidence type="ECO:0000313" key="2">
    <source>
        <dbReference type="Proteomes" id="UP000215199"/>
    </source>
</evidence>
<comment type="caution">
    <text evidence="1">The sequence shown here is derived from an EMBL/GenBank/DDBJ whole genome shotgun (WGS) entry which is preliminary data.</text>
</comment>
<dbReference type="AlphaFoldDB" id="A0A229SJR6"/>
<keyword evidence="2" id="KW-1185">Reference proteome</keyword>
<reference evidence="2" key="1">
    <citation type="submission" date="2017-07" db="EMBL/GenBank/DDBJ databases">
        <title>Comparative genome mining reveals phylogenetic distribution patterns of secondary metabolites in Amycolatopsis.</title>
        <authorList>
            <person name="Adamek M."/>
            <person name="Alanjary M."/>
            <person name="Sales-Ortells H."/>
            <person name="Goodfellow M."/>
            <person name="Bull A.T."/>
            <person name="Kalinowski J."/>
            <person name="Ziemert N."/>
        </authorList>
    </citation>
    <scope>NUCLEOTIDE SEQUENCE [LARGE SCALE GENOMIC DNA]</scope>
    <source>
        <strain evidence="2">H5</strain>
    </source>
</reference>
<protein>
    <submittedName>
        <fullName evidence="1">Uncharacterized protein</fullName>
    </submittedName>
</protein>
<dbReference type="OrthoDB" id="3690981at2"/>
<dbReference type="Proteomes" id="UP000215199">
    <property type="component" value="Unassembled WGS sequence"/>
</dbReference>
<name>A0A229SJR6_9PSEU</name>
<sequence>MNESINNEEAPRRYPELRQLASVRDAGWVFRPIQNADGPLTGIAGSFSRQQYTDAIFIFDHTNVSDARILDDADGGRCVWSKEGADLQEGVSDLLGLPKPGEPGAPNLVKRSRLLWTP</sequence>
<gene>
    <name evidence="1" type="ORF">CF165_49150</name>
</gene>